<dbReference type="InterPro" id="IPR011006">
    <property type="entry name" value="CheY-like_superfamily"/>
</dbReference>
<dbReference type="Pfam" id="PF00990">
    <property type="entry name" value="GGDEF"/>
    <property type="match status" value="1"/>
</dbReference>
<evidence type="ECO:0000256" key="2">
    <source>
        <dbReference type="ARBA" id="ARBA00034247"/>
    </source>
</evidence>
<dbReference type="Gene3D" id="3.30.70.270">
    <property type="match status" value="1"/>
</dbReference>
<dbReference type="Pfam" id="PF00072">
    <property type="entry name" value="Response_reg"/>
    <property type="match status" value="1"/>
</dbReference>
<name>A0ABV5Z8T6_9GAMM</name>
<evidence type="ECO:0000256" key="1">
    <source>
        <dbReference type="ARBA" id="ARBA00012528"/>
    </source>
</evidence>
<evidence type="ECO:0000256" key="3">
    <source>
        <dbReference type="PROSITE-ProRule" id="PRU00169"/>
    </source>
</evidence>
<dbReference type="InterPro" id="IPR050469">
    <property type="entry name" value="Diguanylate_Cyclase"/>
</dbReference>
<dbReference type="PANTHER" id="PTHR45138:SF9">
    <property type="entry name" value="DIGUANYLATE CYCLASE DGCM-RELATED"/>
    <property type="match status" value="1"/>
</dbReference>
<reference evidence="6 7" key="1">
    <citation type="submission" date="2024-09" db="EMBL/GenBank/DDBJ databases">
        <authorList>
            <person name="Sun Q."/>
            <person name="Mori K."/>
        </authorList>
    </citation>
    <scope>NUCLEOTIDE SEQUENCE [LARGE SCALE GENOMIC DNA]</scope>
    <source>
        <strain evidence="6 7">ATCC 51285</strain>
    </source>
</reference>
<keyword evidence="6" id="KW-0548">Nucleotidyltransferase</keyword>
<dbReference type="SUPFAM" id="SSF55073">
    <property type="entry name" value="Nucleotide cyclase"/>
    <property type="match status" value="1"/>
</dbReference>
<dbReference type="EMBL" id="JBHLZN010000001">
    <property type="protein sequence ID" value="MFB9885255.1"/>
    <property type="molecule type" value="Genomic_DNA"/>
</dbReference>
<comment type="catalytic activity">
    <reaction evidence="2">
        <text>2 GTP = 3',3'-c-di-GMP + 2 diphosphate</text>
        <dbReference type="Rhea" id="RHEA:24898"/>
        <dbReference type="ChEBI" id="CHEBI:33019"/>
        <dbReference type="ChEBI" id="CHEBI:37565"/>
        <dbReference type="ChEBI" id="CHEBI:58805"/>
        <dbReference type="EC" id="2.7.7.65"/>
    </reaction>
</comment>
<dbReference type="SMART" id="SM00448">
    <property type="entry name" value="REC"/>
    <property type="match status" value="1"/>
</dbReference>
<evidence type="ECO:0000259" key="4">
    <source>
        <dbReference type="PROSITE" id="PS50110"/>
    </source>
</evidence>
<gene>
    <name evidence="6" type="ORF">ACFFLH_02350</name>
</gene>
<evidence type="ECO:0000259" key="5">
    <source>
        <dbReference type="PROSITE" id="PS50887"/>
    </source>
</evidence>
<proteinExistence type="predicted"/>
<accession>A0ABV5Z8T6</accession>
<dbReference type="PROSITE" id="PS50887">
    <property type="entry name" value="GGDEF"/>
    <property type="match status" value="1"/>
</dbReference>
<comment type="caution">
    <text evidence="6">The sequence shown here is derived from an EMBL/GenBank/DDBJ whole genome shotgun (WGS) entry which is preliminary data.</text>
</comment>
<dbReference type="RefSeq" id="WP_051527709.1">
    <property type="nucleotide sequence ID" value="NZ_JAUESS010000009.1"/>
</dbReference>
<dbReference type="NCBIfam" id="TIGR00254">
    <property type="entry name" value="GGDEF"/>
    <property type="match status" value="1"/>
</dbReference>
<keyword evidence="3" id="KW-0597">Phosphoprotein</keyword>
<feature type="modified residue" description="4-aspartylphosphate" evidence="3">
    <location>
        <position position="55"/>
    </location>
</feature>
<dbReference type="Proteomes" id="UP001589628">
    <property type="component" value="Unassembled WGS sequence"/>
</dbReference>
<dbReference type="CDD" id="cd01949">
    <property type="entry name" value="GGDEF"/>
    <property type="match status" value="1"/>
</dbReference>
<dbReference type="SMART" id="SM00267">
    <property type="entry name" value="GGDEF"/>
    <property type="match status" value="1"/>
</dbReference>
<dbReference type="Gene3D" id="3.40.50.2300">
    <property type="match status" value="1"/>
</dbReference>
<feature type="domain" description="Response regulatory" evidence="4">
    <location>
        <begin position="7"/>
        <end position="122"/>
    </location>
</feature>
<dbReference type="InterPro" id="IPR043128">
    <property type="entry name" value="Rev_trsase/Diguanyl_cyclase"/>
</dbReference>
<protein>
    <recommendedName>
        <fullName evidence="1">diguanylate cyclase</fullName>
        <ecNumber evidence="1">2.7.7.65</ecNumber>
    </recommendedName>
</protein>
<feature type="domain" description="GGDEF" evidence="5">
    <location>
        <begin position="165"/>
        <end position="303"/>
    </location>
</feature>
<dbReference type="InterPro" id="IPR000160">
    <property type="entry name" value="GGDEF_dom"/>
</dbReference>
<organism evidence="6 7">
    <name type="scientific">Balneatrix alpica</name>
    <dbReference type="NCBI Taxonomy" id="75684"/>
    <lineage>
        <taxon>Bacteria</taxon>
        <taxon>Pseudomonadati</taxon>
        <taxon>Pseudomonadota</taxon>
        <taxon>Gammaproteobacteria</taxon>
        <taxon>Oceanospirillales</taxon>
        <taxon>Balneatrichaceae</taxon>
        <taxon>Balneatrix</taxon>
    </lineage>
</organism>
<dbReference type="InterPro" id="IPR001789">
    <property type="entry name" value="Sig_transdc_resp-reg_receiver"/>
</dbReference>
<dbReference type="InterPro" id="IPR029787">
    <property type="entry name" value="Nucleotide_cyclase"/>
</dbReference>
<keyword evidence="6" id="KW-0808">Transferase</keyword>
<evidence type="ECO:0000313" key="7">
    <source>
        <dbReference type="Proteomes" id="UP001589628"/>
    </source>
</evidence>
<dbReference type="EC" id="2.7.7.65" evidence="1"/>
<dbReference type="PANTHER" id="PTHR45138">
    <property type="entry name" value="REGULATORY COMPONENTS OF SENSORY TRANSDUCTION SYSTEM"/>
    <property type="match status" value="1"/>
</dbReference>
<keyword evidence="7" id="KW-1185">Reference proteome</keyword>
<sequence length="313" mass="34695">MINQAQTVLIVDDEKSNLKILSDLLRDEVKVVLAKSGEQALAKAALLKPDLILLDIVMPQMDGFTVIRLLQQRAETSAIPVIFISALGDVGSEIKGFELGACDYIHKPFQATIVKARIKLHLQLAKQRRMLEELANIDPLTAVANRRRLNDKLAEEWQRCLVAHLPFSVAMLDIDYFKQYNDHYGHAAGDHALSKVAQTLEKHLQGEHDFVARYGGEEFLLVLPGSDANTARQRLETCLAAVKELQLPHESISAHPWLTLSAGGASCLPGNRQVNAERLVQLADGSLYEAKQAGRNRLIWQGDDNTKRLAQSG</sequence>
<evidence type="ECO:0000313" key="6">
    <source>
        <dbReference type="EMBL" id="MFB9885255.1"/>
    </source>
</evidence>
<dbReference type="GO" id="GO:0052621">
    <property type="term" value="F:diguanylate cyclase activity"/>
    <property type="evidence" value="ECO:0007669"/>
    <property type="project" value="UniProtKB-EC"/>
</dbReference>
<dbReference type="SUPFAM" id="SSF52172">
    <property type="entry name" value="CheY-like"/>
    <property type="match status" value="1"/>
</dbReference>
<dbReference type="PROSITE" id="PS50110">
    <property type="entry name" value="RESPONSE_REGULATORY"/>
    <property type="match status" value="1"/>
</dbReference>